<comment type="similarity">
    <text evidence="1">Belongs to the HAD-like hydrolase superfamily. S-2-haloalkanoic acid dehalogenase family.</text>
</comment>
<dbReference type="InterPro" id="IPR023198">
    <property type="entry name" value="PGP-like_dom2"/>
</dbReference>
<accession>A0A6H0Y0R9</accession>
<proteinExistence type="inferred from homology"/>
<dbReference type="InterPro" id="IPR023214">
    <property type="entry name" value="HAD_sf"/>
</dbReference>
<evidence type="ECO:0000313" key="4">
    <source>
        <dbReference type="Proteomes" id="UP000503462"/>
    </source>
</evidence>
<protein>
    <recommendedName>
        <fullName evidence="5">Haloacid dehalogenase, type II</fullName>
    </recommendedName>
</protein>
<dbReference type="SFLD" id="SFLDS00003">
    <property type="entry name" value="Haloacid_Dehalogenase"/>
    <property type="match status" value="1"/>
</dbReference>
<dbReference type="Gene3D" id="3.40.50.1000">
    <property type="entry name" value="HAD superfamily/HAD-like"/>
    <property type="match status" value="1"/>
</dbReference>
<dbReference type="OrthoDB" id="3256520at2759"/>
<keyword evidence="4" id="KW-1185">Reference proteome</keyword>
<dbReference type="Gene3D" id="1.10.150.240">
    <property type="entry name" value="Putative phosphatase, domain 2"/>
    <property type="match status" value="1"/>
</dbReference>
<dbReference type="GO" id="GO:0016791">
    <property type="term" value="F:phosphatase activity"/>
    <property type="evidence" value="ECO:0007669"/>
    <property type="project" value="UniProtKB-ARBA"/>
</dbReference>
<evidence type="ECO:0000313" key="3">
    <source>
        <dbReference type="EMBL" id="QIX00526.1"/>
    </source>
</evidence>
<dbReference type="SFLD" id="SFLDG01129">
    <property type="entry name" value="C1.5:_HAD__Beta-PGM__Phosphata"/>
    <property type="match status" value="1"/>
</dbReference>
<evidence type="ECO:0000256" key="2">
    <source>
        <dbReference type="ARBA" id="ARBA00022801"/>
    </source>
</evidence>
<dbReference type="GO" id="GO:0019120">
    <property type="term" value="F:hydrolase activity, acting on acid halide bonds, in C-halide compounds"/>
    <property type="evidence" value="ECO:0007669"/>
    <property type="project" value="InterPro"/>
</dbReference>
<name>A0A6H0Y0R9_9PEZI</name>
<organism evidence="3 4">
    <name type="scientific">Peltaster fructicola</name>
    <dbReference type="NCBI Taxonomy" id="286661"/>
    <lineage>
        <taxon>Eukaryota</taxon>
        <taxon>Fungi</taxon>
        <taxon>Dikarya</taxon>
        <taxon>Ascomycota</taxon>
        <taxon>Pezizomycotina</taxon>
        <taxon>Dothideomycetes</taxon>
        <taxon>Dothideomycetes incertae sedis</taxon>
        <taxon>Peltaster</taxon>
    </lineage>
</organism>
<dbReference type="InterPro" id="IPR036412">
    <property type="entry name" value="HAD-like_sf"/>
</dbReference>
<dbReference type="Pfam" id="PF00702">
    <property type="entry name" value="Hydrolase"/>
    <property type="match status" value="1"/>
</dbReference>
<dbReference type="NCBIfam" id="TIGR01428">
    <property type="entry name" value="HAD_type_II"/>
    <property type="match status" value="1"/>
</dbReference>
<reference evidence="3 4" key="1">
    <citation type="journal article" date="2016" name="Sci. Rep.">
        <title>Peltaster fructicola genome reveals evolution from an invasive phytopathogen to an ectophytic parasite.</title>
        <authorList>
            <person name="Xu C."/>
            <person name="Chen H."/>
            <person name="Gleason M.L."/>
            <person name="Xu J.R."/>
            <person name="Liu H."/>
            <person name="Zhang R."/>
            <person name="Sun G."/>
        </authorList>
    </citation>
    <scope>NUCLEOTIDE SEQUENCE [LARGE SCALE GENOMIC DNA]</scope>
    <source>
        <strain evidence="3 4">LNHT1506</strain>
    </source>
</reference>
<dbReference type="PRINTS" id="PR00413">
    <property type="entry name" value="HADHALOGNASE"/>
</dbReference>
<dbReference type="SUPFAM" id="SSF56784">
    <property type="entry name" value="HAD-like"/>
    <property type="match status" value="1"/>
</dbReference>
<dbReference type="AlphaFoldDB" id="A0A6H0Y0R9"/>
<sequence>MAAGKTILAFDAYGTLLSTESIAKKLAEHFGEEKAKSVAASWRKFQLEYTWRLNSMNTYVDFEEVTRGSLRNALLEAGVSLNEDQIADMMHAYDSLSIFPDVAKTLEALRHKDELYPVVFSNGTSKMVATSIKESPDLKDHNDVLKDIIVVEQPRRYKPAPDVYHHLAKQVGKDASNTKEMAEMWLISGNPFDVVGARSVGMNAAWVDRAGAGWQDHLLTGENGKPSVIVQKLDDIVEAIRKHQR</sequence>
<evidence type="ECO:0000256" key="1">
    <source>
        <dbReference type="ARBA" id="ARBA00008106"/>
    </source>
</evidence>
<gene>
    <name evidence="3" type="ORF">AMS68_006043</name>
</gene>
<dbReference type="NCBIfam" id="TIGR01493">
    <property type="entry name" value="HAD-SF-IA-v2"/>
    <property type="match status" value="1"/>
</dbReference>
<dbReference type="PANTHER" id="PTHR43316:SF3">
    <property type="entry name" value="HALOACID DEHALOGENASE, TYPE II (AFU_ORTHOLOGUE AFUA_2G07750)-RELATED"/>
    <property type="match status" value="1"/>
</dbReference>
<dbReference type="InterPro" id="IPR006328">
    <property type="entry name" value="2-HAD"/>
</dbReference>
<dbReference type="Proteomes" id="UP000503462">
    <property type="component" value="Chromosome 4"/>
</dbReference>
<keyword evidence="2" id="KW-0378">Hydrolase</keyword>
<dbReference type="PANTHER" id="PTHR43316">
    <property type="entry name" value="HYDROLASE, HALOACID DELAHOGENASE-RELATED"/>
    <property type="match status" value="1"/>
</dbReference>
<dbReference type="InterPro" id="IPR006439">
    <property type="entry name" value="HAD-SF_hydro_IA"/>
</dbReference>
<dbReference type="InterPro" id="IPR051540">
    <property type="entry name" value="S-2-haloacid_dehalogenase"/>
</dbReference>
<evidence type="ECO:0008006" key="5">
    <source>
        <dbReference type="Google" id="ProtNLM"/>
    </source>
</evidence>
<dbReference type="EMBL" id="CP051142">
    <property type="protein sequence ID" value="QIX00526.1"/>
    <property type="molecule type" value="Genomic_DNA"/>
</dbReference>